<dbReference type="Proteomes" id="UP000583101">
    <property type="component" value="Unassembled WGS sequence"/>
</dbReference>
<evidence type="ECO:0000313" key="9">
    <source>
        <dbReference type="Proteomes" id="UP000297248"/>
    </source>
</evidence>
<dbReference type="AlphaFoldDB" id="A0A4Y8AFU0"/>
<evidence type="ECO:0000313" key="7">
    <source>
        <dbReference type="EMBL" id="MBB3968718.1"/>
    </source>
</evidence>
<dbReference type="PANTHER" id="PTHR43780:SF2">
    <property type="entry name" value="1-AMINOCYCLOPROPANE-1-CARBOXYLATE DEAMINASE-RELATED"/>
    <property type="match status" value="1"/>
</dbReference>
<dbReference type="RefSeq" id="WP_134335683.1">
    <property type="nucleotide sequence ID" value="NZ_BMCZ01000004.1"/>
</dbReference>
<feature type="domain" description="Tryptophan synthase beta chain-like PALP" evidence="6">
    <location>
        <begin position="32"/>
        <end position="326"/>
    </location>
</feature>
<reference evidence="8 9" key="1">
    <citation type="journal article" date="2016" name="Int. J. Syst. Evol. Microbiol.">
        <title>Proposal of Mucilaginibacter phyllosphaerae sp. nov. isolated from the phyllosphere of Galium album.</title>
        <authorList>
            <person name="Aydogan E.L."/>
            <person name="Busse H.J."/>
            <person name="Moser G."/>
            <person name="Muller C."/>
            <person name="Kampfer P."/>
            <person name="Glaeser S.P."/>
        </authorList>
    </citation>
    <scope>NUCLEOTIDE SEQUENCE [LARGE SCALE GENOMIC DNA]</scope>
    <source>
        <strain evidence="8 9">PP-F2FG21</strain>
    </source>
</reference>
<dbReference type="InterPro" id="IPR001926">
    <property type="entry name" value="TrpB-like_PALP"/>
</dbReference>
<dbReference type="EMBL" id="SNQG01000002">
    <property type="protein sequence ID" value="TEW67646.1"/>
    <property type="molecule type" value="Genomic_DNA"/>
</dbReference>
<dbReference type="PANTHER" id="PTHR43780">
    <property type="entry name" value="1-AMINOCYCLOPROPANE-1-CARBOXYLATE DEAMINASE-RELATED"/>
    <property type="match status" value="1"/>
</dbReference>
<evidence type="ECO:0000313" key="10">
    <source>
        <dbReference type="Proteomes" id="UP000583101"/>
    </source>
</evidence>
<dbReference type="SUPFAM" id="SSF53686">
    <property type="entry name" value="Tryptophan synthase beta subunit-like PLP-dependent enzymes"/>
    <property type="match status" value="1"/>
</dbReference>
<feature type="modified residue" description="N6-(pyridoxal phosphate)lysine" evidence="5">
    <location>
        <position position="66"/>
    </location>
</feature>
<keyword evidence="3 5" id="KW-0663">Pyridoxal phosphate</keyword>
<proteinExistence type="inferred from homology"/>
<dbReference type="OrthoDB" id="9801249at2"/>
<evidence type="ECO:0000259" key="6">
    <source>
        <dbReference type="Pfam" id="PF00291"/>
    </source>
</evidence>
<comment type="similarity">
    <text evidence="2">Belongs to the ACC deaminase/D-cysteine desulfhydrase family.</text>
</comment>
<dbReference type="EC" id="4.4.1.15" evidence="7"/>
<dbReference type="PIRSF" id="PIRSF006278">
    <property type="entry name" value="ACCD_DCysDesulf"/>
    <property type="match status" value="1"/>
</dbReference>
<evidence type="ECO:0000256" key="5">
    <source>
        <dbReference type="PIRSR" id="PIRSR006278-2"/>
    </source>
</evidence>
<comment type="cofactor">
    <cofactor evidence="1">
        <name>pyridoxal 5'-phosphate</name>
        <dbReference type="ChEBI" id="CHEBI:597326"/>
    </cofactor>
</comment>
<dbReference type="InterPro" id="IPR036052">
    <property type="entry name" value="TrpB-like_PALP_sf"/>
</dbReference>
<reference evidence="8" key="2">
    <citation type="submission" date="2019-03" db="EMBL/GenBank/DDBJ databases">
        <authorList>
            <person name="Yan Y.-Q."/>
            <person name="Du Z.-J."/>
        </authorList>
    </citation>
    <scope>NUCLEOTIDE SEQUENCE</scope>
    <source>
        <strain evidence="8">PP-F2FG21</strain>
    </source>
</reference>
<evidence type="ECO:0000256" key="2">
    <source>
        <dbReference type="ARBA" id="ARBA00008639"/>
    </source>
</evidence>
<dbReference type="Pfam" id="PF00291">
    <property type="entry name" value="PALP"/>
    <property type="match status" value="1"/>
</dbReference>
<dbReference type="Proteomes" id="UP000297248">
    <property type="component" value="Unassembled WGS sequence"/>
</dbReference>
<dbReference type="EMBL" id="JACIEG010000002">
    <property type="protein sequence ID" value="MBB3968718.1"/>
    <property type="molecule type" value="Genomic_DNA"/>
</dbReference>
<protein>
    <submittedName>
        <fullName evidence="7">D-cysteine desulfhydrase</fullName>
        <ecNumber evidence="7">4.4.1.15</ecNumber>
    </submittedName>
    <submittedName>
        <fullName evidence="8">Pyridoxal-phosphate dependent enzyme</fullName>
    </submittedName>
</protein>
<evidence type="ECO:0000256" key="1">
    <source>
        <dbReference type="ARBA" id="ARBA00001933"/>
    </source>
</evidence>
<name>A0A4Y8AFU0_9SPHI</name>
<evidence type="ECO:0000256" key="4">
    <source>
        <dbReference type="PIRSR" id="PIRSR006278-1"/>
    </source>
</evidence>
<keyword evidence="10" id="KW-1185">Reference proteome</keyword>
<accession>A0A4Y8AFU0</accession>
<comment type="caution">
    <text evidence="8">The sequence shown here is derived from an EMBL/GenBank/DDBJ whole genome shotgun (WGS) entry which is preliminary data.</text>
</comment>
<keyword evidence="7" id="KW-0456">Lyase</keyword>
<sequence>METQTLTGKRALFKHMPGLSSIVQPLDILQLPSPVKEEKELAALWSLQSLHVKRDDLVCDIYGGSKARMLEYFFARAQAQKKDAVASMGPYVSHQFLGISAFAKALGYRSLGVLAPQPAHQEIDHYKEMYEQAGASTIRCKHYINIPSAYLKTRLNGFPGKLPYWIPAGGNSAYGVIALVDAAFEFVRQVKEGILPMPQDIVVPTGTCATAAGLYLGFSILKFPVRLVAVRMVPMTWTSAAKLKTTAKKGLALLRKAGFKDEVQWGELLWLNDYAGPGYGEINPLASAAMGDVQQHGSFRTEITYTGKTLAVFKNPLLHSRRVVFWNTYSAINPGEKLEAGYGL</sequence>
<dbReference type="InterPro" id="IPR027278">
    <property type="entry name" value="ACCD_DCysDesulf"/>
</dbReference>
<gene>
    <name evidence="8" type="ORF">E2R65_06555</name>
    <name evidence="7" type="ORF">GGR35_001310</name>
</gene>
<organism evidence="8 9">
    <name type="scientific">Mucilaginibacter phyllosphaerae</name>
    <dbReference type="NCBI Taxonomy" id="1812349"/>
    <lineage>
        <taxon>Bacteria</taxon>
        <taxon>Pseudomonadati</taxon>
        <taxon>Bacteroidota</taxon>
        <taxon>Sphingobacteriia</taxon>
        <taxon>Sphingobacteriales</taxon>
        <taxon>Sphingobacteriaceae</taxon>
        <taxon>Mucilaginibacter</taxon>
    </lineage>
</organism>
<feature type="active site" description="Nucleophile" evidence="4">
    <location>
        <position position="93"/>
    </location>
</feature>
<evidence type="ECO:0000256" key="3">
    <source>
        <dbReference type="ARBA" id="ARBA00022898"/>
    </source>
</evidence>
<reference evidence="7 10" key="3">
    <citation type="submission" date="2020-08" db="EMBL/GenBank/DDBJ databases">
        <title>Genomic Encyclopedia of Type Strains, Phase IV (KMG-IV): sequencing the most valuable type-strain genomes for metagenomic binning, comparative biology and taxonomic classification.</title>
        <authorList>
            <person name="Goeker M."/>
        </authorList>
    </citation>
    <scope>NUCLEOTIDE SEQUENCE [LARGE SCALE GENOMIC DNA]</scope>
    <source>
        <strain evidence="7 10">DSM 100995</strain>
    </source>
</reference>
<dbReference type="Gene3D" id="3.40.50.1100">
    <property type="match status" value="2"/>
</dbReference>
<dbReference type="GO" id="GO:0019148">
    <property type="term" value="F:D-cysteine desulfhydrase activity"/>
    <property type="evidence" value="ECO:0007669"/>
    <property type="project" value="UniProtKB-EC"/>
</dbReference>
<evidence type="ECO:0000313" key="8">
    <source>
        <dbReference type="EMBL" id="TEW67646.1"/>
    </source>
</evidence>